<dbReference type="GO" id="GO:0016020">
    <property type="term" value="C:membrane"/>
    <property type="evidence" value="ECO:0007669"/>
    <property type="project" value="UniProtKB-SubCell"/>
</dbReference>
<evidence type="ECO:0000256" key="6">
    <source>
        <dbReference type="SAM" id="Phobius"/>
    </source>
</evidence>
<dbReference type="PANTHER" id="PTHR23505">
    <property type="entry name" value="SPINSTER"/>
    <property type="match status" value="1"/>
</dbReference>
<keyword evidence="3 6" id="KW-0812">Transmembrane</keyword>
<dbReference type="InterPro" id="IPR036259">
    <property type="entry name" value="MFS_trans_sf"/>
</dbReference>
<dbReference type="EMBL" id="JACHIP010000007">
    <property type="protein sequence ID" value="MBB5059853.1"/>
    <property type="molecule type" value="Genomic_DNA"/>
</dbReference>
<dbReference type="InterPro" id="IPR011701">
    <property type="entry name" value="MFS"/>
</dbReference>
<feature type="domain" description="Major facilitator superfamily (MFS) profile" evidence="7">
    <location>
        <begin position="23"/>
        <end position="413"/>
    </location>
</feature>
<dbReference type="InterPro" id="IPR044770">
    <property type="entry name" value="MFS_spinster-like"/>
</dbReference>
<dbReference type="PROSITE" id="PS50850">
    <property type="entry name" value="MFS"/>
    <property type="match status" value="1"/>
</dbReference>
<evidence type="ECO:0000313" key="9">
    <source>
        <dbReference type="Proteomes" id="UP000540989"/>
    </source>
</evidence>
<name>A0A7W8E597_9BACT</name>
<sequence>MPQNPETSPSKLPVLQVAGATTALVLLTAMNFVNFIDRYILPGVQELVKKEFALSDERVGALTFWFFVTYMCAAPLTGWLGDRFPRKPLIVLSALLMSGMNLFTATVHSYFALNLRHAALGIAEASFSIYAPAMLADYFEPDQRNKVLTIFYTAIPVGAAVGYALGGALGGRFGWRVPFSVSAAPGILVALLILFVMKEPKRGATDSRRAGVKKAATETVFGLVKNPQYLFATFGMAMVVFSLGGISAWVPSFLQRVGGYSSSAAGLIVGAITVLGGLGGTAVGGWLAQRWLRTNKRALYLISAWSALLTVPPAVACFFGPRWAIVPGLAAALFFIFLGNGPLNAAIVNSVSGTIRATAIAFELFMIHALGDAPSPRLIGFVSDRSTLSTGLGVTLVTMVVAAGLLFLGAKTVPANENAPPERGLSA</sequence>
<feature type="transmembrane region" description="Helical" evidence="6">
    <location>
        <begin position="353"/>
        <end position="371"/>
    </location>
</feature>
<dbReference type="Gene3D" id="1.20.1250.20">
    <property type="entry name" value="MFS general substrate transporter like domains"/>
    <property type="match status" value="1"/>
</dbReference>
<feature type="transmembrane region" description="Helical" evidence="6">
    <location>
        <begin position="59"/>
        <end position="77"/>
    </location>
</feature>
<dbReference type="InterPro" id="IPR020846">
    <property type="entry name" value="MFS_dom"/>
</dbReference>
<evidence type="ECO:0000256" key="5">
    <source>
        <dbReference type="ARBA" id="ARBA00023136"/>
    </source>
</evidence>
<evidence type="ECO:0000256" key="4">
    <source>
        <dbReference type="ARBA" id="ARBA00022989"/>
    </source>
</evidence>
<evidence type="ECO:0000313" key="8">
    <source>
        <dbReference type="EMBL" id="MBB5059853.1"/>
    </source>
</evidence>
<feature type="transmembrane region" description="Helical" evidence="6">
    <location>
        <begin position="298"/>
        <end position="316"/>
    </location>
</feature>
<accession>A0A7W8E597</accession>
<dbReference type="GO" id="GO:0022857">
    <property type="term" value="F:transmembrane transporter activity"/>
    <property type="evidence" value="ECO:0007669"/>
    <property type="project" value="InterPro"/>
</dbReference>
<reference evidence="8 9" key="1">
    <citation type="submission" date="2020-08" db="EMBL/GenBank/DDBJ databases">
        <title>Genomic Encyclopedia of Type Strains, Phase IV (KMG-V): Genome sequencing to study the core and pangenomes of soil and plant-associated prokaryotes.</title>
        <authorList>
            <person name="Whitman W."/>
        </authorList>
    </citation>
    <scope>NUCLEOTIDE SEQUENCE [LARGE SCALE GENOMIC DNA]</scope>
    <source>
        <strain evidence="8 9">M8UP14</strain>
    </source>
</reference>
<keyword evidence="5 6" id="KW-0472">Membrane</keyword>
<feature type="transmembrane region" description="Helical" evidence="6">
    <location>
        <begin position="391"/>
        <end position="410"/>
    </location>
</feature>
<feature type="transmembrane region" description="Helical" evidence="6">
    <location>
        <begin position="89"/>
        <end position="111"/>
    </location>
</feature>
<dbReference type="SUPFAM" id="SSF103473">
    <property type="entry name" value="MFS general substrate transporter"/>
    <property type="match status" value="1"/>
</dbReference>
<keyword evidence="4 6" id="KW-1133">Transmembrane helix</keyword>
<feature type="transmembrane region" description="Helical" evidence="6">
    <location>
        <begin position="12"/>
        <end position="33"/>
    </location>
</feature>
<feature type="transmembrane region" description="Helical" evidence="6">
    <location>
        <begin position="229"/>
        <end position="250"/>
    </location>
</feature>
<proteinExistence type="predicted"/>
<feature type="transmembrane region" description="Helical" evidence="6">
    <location>
        <begin position="262"/>
        <end position="286"/>
    </location>
</feature>
<keyword evidence="9" id="KW-1185">Reference proteome</keyword>
<evidence type="ECO:0000259" key="7">
    <source>
        <dbReference type="PROSITE" id="PS50850"/>
    </source>
</evidence>
<feature type="transmembrane region" description="Helical" evidence="6">
    <location>
        <begin position="322"/>
        <end position="341"/>
    </location>
</feature>
<gene>
    <name evidence="8" type="ORF">HDF16_004582</name>
</gene>
<dbReference type="Pfam" id="PF07690">
    <property type="entry name" value="MFS_1"/>
    <property type="match status" value="1"/>
</dbReference>
<dbReference type="RefSeq" id="WP_184221742.1">
    <property type="nucleotide sequence ID" value="NZ_JACHIP010000007.1"/>
</dbReference>
<dbReference type="CDD" id="cd17328">
    <property type="entry name" value="MFS_spinster_like"/>
    <property type="match status" value="1"/>
</dbReference>
<evidence type="ECO:0000256" key="1">
    <source>
        <dbReference type="ARBA" id="ARBA00004141"/>
    </source>
</evidence>
<organism evidence="8 9">
    <name type="scientific">Granulicella aggregans</name>
    <dbReference type="NCBI Taxonomy" id="474949"/>
    <lineage>
        <taxon>Bacteria</taxon>
        <taxon>Pseudomonadati</taxon>
        <taxon>Acidobacteriota</taxon>
        <taxon>Terriglobia</taxon>
        <taxon>Terriglobales</taxon>
        <taxon>Acidobacteriaceae</taxon>
        <taxon>Granulicella</taxon>
    </lineage>
</organism>
<keyword evidence="2" id="KW-0813">Transport</keyword>
<feature type="transmembrane region" description="Helical" evidence="6">
    <location>
        <begin position="147"/>
        <end position="165"/>
    </location>
</feature>
<feature type="transmembrane region" description="Helical" evidence="6">
    <location>
        <begin position="177"/>
        <end position="197"/>
    </location>
</feature>
<dbReference type="AlphaFoldDB" id="A0A7W8E597"/>
<evidence type="ECO:0000256" key="2">
    <source>
        <dbReference type="ARBA" id="ARBA00022448"/>
    </source>
</evidence>
<dbReference type="Proteomes" id="UP000540989">
    <property type="component" value="Unassembled WGS sequence"/>
</dbReference>
<comment type="subcellular location">
    <subcellularLocation>
        <location evidence="1">Membrane</location>
        <topology evidence="1">Multi-pass membrane protein</topology>
    </subcellularLocation>
</comment>
<comment type="caution">
    <text evidence="8">The sequence shown here is derived from an EMBL/GenBank/DDBJ whole genome shotgun (WGS) entry which is preliminary data.</text>
</comment>
<dbReference type="PANTHER" id="PTHR23505:SF79">
    <property type="entry name" value="PROTEIN SPINSTER"/>
    <property type="match status" value="1"/>
</dbReference>
<evidence type="ECO:0000256" key="3">
    <source>
        <dbReference type="ARBA" id="ARBA00022692"/>
    </source>
</evidence>
<protein>
    <submittedName>
        <fullName evidence="8">Putative MFS family arabinose efflux permease</fullName>
    </submittedName>
</protein>